<dbReference type="EMBL" id="FOIF01000055">
    <property type="protein sequence ID" value="SET13414.1"/>
    <property type="molecule type" value="Genomic_DNA"/>
</dbReference>
<dbReference type="Pfam" id="PF01613">
    <property type="entry name" value="Flavin_Reduct"/>
    <property type="match status" value="1"/>
</dbReference>
<gene>
    <name evidence="5" type="ORF">SAMN03080614_105512</name>
</gene>
<evidence type="ECO:0000256" key="3">
    <source>
        <dbReference type="ARBA" id="ARBA00038054"/>
    </source>
</evidence>
<reference evidence="6" key="1">
    <citation type="submission" date="2016-10" db="EMBL/GenBank/DDBJ databases">
        <authorList>
            <person name="Varghese N."/>
            <person name="Submissions S."/>
        </authorList>
    </citation>
    <scope>NUCLEOTIDE SEQUENCE [LARGE SCALE GENOMIC DNA]</scope>
    <source>
        <strain evidence="6">DSM 13577</strain>
    </source>
</reference>
<dbReference type="InterPro" id="IPR012349">
    <property type="entry name" value="Split_barrel_FMN-bd"/>
</dbReference>
<protein>
    <submittedName>
        <fullName evidence="5">NADH-FMN oxidoreductase RutF, flavin reductase (DIM6/NTAB) family</fullName>
    </submittedName>
</protein>
<keyword evidence="6" id="KW-1185">Reference proteome</keyword>
<accession>A0A1I0C3V9</accession>
<dbReference type="STRING" id="1120990.SAMN03080614_105512"/>
<evidence type="ECO:0000313" key="5">
    <source>
        <dbReference type="EMBL" id="SET13414.1"/>
    </source>
</evidence>
<dbReference type="SUPFAM" id="SSF50475">
    <property type="entry name" value="FMN-binding split barrel"/>
    <property type="match status" value="1"/>
</dbReference>
<dbReference type="Gene3D" id="2.30.110.10">
    <property type="entry name" value="Electron Transport, Fmn-binding Protein, Chain A"/>
    <property type="match status" value="1"/>
</dbReference>
<dbReference type="Proteomes" id="UP000243819">
    <property type="component" value="Unassembled WGS sequence"/>
</dbReference>
<dbReference type="AlphaFoldDB" id="A0A1I0C3V9"/>
<keyword evidence="2" id="KW-0285">Flavoprotein</keyword>
<evidence type="ECO:0000313" key="6">
    <source>
        <dbReference type="Proteomes" id="UP000243819"/>
    </source>
</evidence>
<dbReference type="GO" id="GO:0010181">
    <property type="term" value="F:FMN binding"/>
    <property type="evidence" value="ECO:0007669"/>
    <property type="project" value="InterPro"/>
</dbReference>
<comment type="similarity">
    <text evidence="3">Belongs to the flavoredoxin family.</text>
</comment>
<dbReference type="GO" id="GO:0016646">
    <property type="term" value="F:oxidoreductase activity, acting on the CH-NH group of donors, NAD or NADP as acceptor"/>
    <property type="evidence" value="ECO:0007669"/>
    <property type="project" value="UniProtKB-ARBA"/>
</dbReference>
<dbReference type="RefSeq" id="WP_091351350.1">
    <property type="nucleotide sequence ID" value="NZ_FOIF01000055.1"/>
</dbReference>
<dbReference type="SMART" id="SM00903">
    <property type="entry name" value="Flavin_Reduct"/>
    <property type="match status" value="1"/>
</dbReference>
<dbReference type="PANTHER" id="PTHR43567:SF1">
    <property type="entry name" value="FLAVOREDOXIN"/>
    <property type="match status" value="1"/>
</dbReference>
<dbReference type="InterPro" id="IPR002563">
    <property type="entry name" value="Flavin_Rdtase-like_dom"/>
</dbReference>
<sequence>MDIQKALDKIPGPVGILGAIDGDNHRIITVSWFTQVSKNPPQLLVCVSPQSSVHPIINKSKEFVLTILSKDMEEVARICGHTSENVSDKLDTAKLTTKTSKKVKVASINEGIFNLECQVTGEFTGGDHTIFVGEVLYVDEIKEEKPLIFYNRDLVTVDYSLSK</sequence>
<dbReference type="InterPro" id="IPR052174">
    <property type="entry name" value="Flavoredoxin"/>
</dbReference>
<dbReference type="PANTHER" id="PTHR43567">
    <property type="entry name" value="FLAVOREDOXIN-RELATED-RELATED"/>
    <property type="match status" value="1"/>
</dbReference>
<proteinExistence type="inferred from homology"/>
<feature type="domain" description="Flavin reductase like" evidence="4">
    <location>
        <begin position="7"/>
        <end position="156"/>
    </location>
</feature>
<name>A0A1I0C3V9_9FIRM</name>
<comment type="cofactor">
    <cofactor evidence="1">
        <name>FMN</name>
        <dbReference type="ChEBI" id="CHEBI:58210"/>
    </cofactor>
</comment>
<evidence type="ECO:0000256" key="2">
    <source>
        <dbReference type="ARBA" id="ARBA00022630"/>
    </source>
</evidence>
<evidence type="ECO:0000256" key="1">
    <source>
        <dbReference type="ARBA" id="ARBA00001917"/>
    </source>
</evidence>
<dbReference type="OrthoDB" id="9794638at2"/>
<evidence type="ECO:0000259" key="4">
    <source>
        <dbReference type="SMART" id="SM00903"/>
    </source>
</evidence>
<organism evidence="5 6">
    <name type="scientific">Anaerobranca gottschalkii DSM 13577</name>
    <dbReference type="NCBI Taxonomy" id="1120990"/>
    <lineage>
        <taxon>Bacteria</taxon>
        <taxon>Bacillati</taxon>
        <taxon>Bacillota</taxon>
        <taxon>Clostridia</taxon>
        <taxon>Eubacteriales</taxon>
        <taxon>Proteinivoracaceae</taxon>
        <taxon>Anaerobranca</taxon>
    </lineage>
</organism>